<evidence type="ECO:0000313" key="2">
    <source>
        <dbReference type="EMBL" id="PQF20522.1"/>
    </source>
</evidence>
<proteinExistence type="predicted"/>
<feature type="domain" description="DUF2087" evidence="1">
    <location>
        <begin position="12"/>
        <end position="79"/>
    </location>
</feature>
<organism evidence="2 3">
    <name type="scientific">Enterococcus mundtii</name>
    <dbReference type="NCBI Taxonomy" id="53346"/>
    <lineage>
        <taxon>Bacteria</taxon>
        <taxon>Bacillati</taxon>
        <taxon>Bacillota</taxon>
        <taxon>Bacilli</taxon>
        <taxon>Lactobacillales</taxon>
        <taxon>Enterococcaceae</taxon>
        <taxon>Enterococcus</taxon>
    </lineage>
</organism>
<dbReference type="Pfam" id="PF09860">
    <property type="entry name" value="DUF2087"/>
    <property type="match status" value="1"/>
</dbReference>
<dbReference type="RefSeq" id="WP_104872696.1">
    <property type="nucleotide sequence ID" value="NZ_PUAP01000052.1"/>
</dbReference>
<comment type="caution">
    <text evidence="2">The sequence shown here is derived from an EMBL/GenBank/DDBJ whole genome shotgun (WGS) entry which is preliminary data.</text>
</comment>
<evidence type="ECO:0000259" key="1">
    <source>
        <dbReference type="Pfam" id="PF09860"/>
    </source>
</evidence>
<dbReference type="Proteomes" id="UP000237934">
    <property type="component" value="Unassembled WGS sequence"/>
</dbReference>
<name>A0A2S7RNI4_ENTMU</name>
<protein>
    <submittedName>
        <fullName evidence="2">Transcriptional regulator</fullName>
    </submittedName>
</protein>
<sequence>MSELARFFKDEQLQQIPRKEKNKRLIFDHLYSKFEFDRDYLEREVNTILKSIYPDHAILRRYLVDYRYLDREKDGSIYKKAVRETESNK</sequence>
<dbReference type="InterPro" id="IPR018656">
    <property type="entry name" value="DUF2087"/>
</dbReference>
<evidence type="ECO:0000313" key="3">
    <source>
        <dbReference type="Proteomes" id="UP000237934"/>
    </source>
</evidence>
<dbReference type="EMBL" id="PUAP01000052">
    <property type="protein sequence ID" value="PQF20522.1"/>
    <property type="molecule type" value="Genomic_DNA"/>
</dbReference>
<dbReference type="AlphaFoldDB" id="A0A2S7RNI4"/>
<gene>
    <name evidence="2" type="ORF">CUS89_14955</name>
</gene>
<reference evidence="2 3" key="1">
    <citation type="journal article" date="2018" name="Pathog. Dis.">
        <title>Whole-genome sequencing based characterization of antimicrobial resistance in Enterococcus.</title>
        <authorList>
            <person name="Tyson G."/>
        </authorList>
    </citation>
    <scope>NUCLEOTIDE SEQUENCE [LARGE SCALE GENOMIC DNA]</scope>
    <source>
        <strain evidence="2 3">CVM N55263</strain>
    </source>
</reference>
<accession>A0A2S7RNI4</accession>